<keyword evidence="4 10" id="KW-0067">ATP-binding</keyword>
<keyword evidence="3" id="KW-0547">Nucleotide-binding</keyword>
<dbReference type="InterPro" id="IPR027417">
    <property type="entry name" value="P-loop_NTPase"/>
</dbReference>
<dbReference type="InterPro" id="IPR017871">
    <property type="entry name" value="ABC_transporter-like_CS"/>
</dbReference>
<dbReference type="PANTHER" id="PTHR24221">
    <property type="entry name" value="ATP-BINDING CASSETTE SUB-FAMILY B"/>
    <property type="match status" value="1"/>
</dbReference>
<dbReference type="Gene3D" id="3.40.50.300">
    <property type="entry name" value="P-loop containing nucleotide triphosphate hydrolases"/>
    <property type="match status" value="1"/>
</dbReference>
<protein>
    <submittedName>
        <fullName evidence="10">ATP-binding cassette domain-containing protein</fullName>
    </submittedName>
</protein>
<evidence type="ECO:0000256" key="2">
    <source>
        <dbReference type="ARBA" id="ARBA00022692"/>
    </source>
</evidence>
<gene>
    <name evidence="10" type="ORF">ACFQ41_06000</name>
</gene>
<feature type="transmembrane region" description="Helical" evidence="7">
    <location>
        <begin position="140"/>
        <end position="166"/>
    </location>
</feature>
<evidence type="ECO:0000259" key="9">
    <source>
        <dbReference type="PROSITE" id="PS50929"/>
    </source>
</evidence>
<keyword evidence="2 7" id="KW-0812">Transmembrane</keyword>
<dbReference type="SMART" id="SM00382">
    <property type="entry name" value="AAA"/>
    <property type="match status" value="1"/>
</dbReference>
<dbReference type="PROSITE" id="PS50893">
    <property type="entry name" value="ABC_TRANSPORTER_2"/>
    <property type="match status" value="1"/>
</dbReference>
<accession>A0ABW4BIC8</accession>
<dbReference type="GO" id="GO:0005524">
    <property type="term" value="F:ATP binding"/>
    <property type="evidence" value="ECO:0007669"/>
    <property type="project" value="UniProtKB-KW"/>
</dbReference>
<dbReference type="InterPro" id="IPR039421">
    <property type="entry name" value="Type_1_exporter"/>
</dbReference>
<dbReference type="SUPFAM" id="SSF90123">
    <property type="entry name" value="ABC transporter transmembrane region"/>
    <property type="match status" value="1"/>
</dbReference>
<dbReference type="SUPFAM" id="SSF52540">
    <property type="entry name" value="P-loop containing nucleoside triphosphate hydrolases"/>
    <property type="match status" value="1"/>
</dbReference>
<reference evidence="11" key="1">
    <citation type="journal article" date="2019" name="Int. J. Syst. Evol. Microbiol.">
        <title>The Global Catalogue of Microorganisms (GCM) 10K type strain sequencing project: providing services to taxonomists for standard genome sequencing and annotation.</title>
        <authorList>
            <consortium name="The Broad Institute Genomics Platform"/>
            <consortium name="The Broad Institute Genome Sequencing Center for Infectious Disease"/>
            <person name="Wu L."/>
            <person name="Ma J."/>
        </authorList>
    </citation>
    <scope>NUCLEOTIDE SEQUENCE [LARGE SCALE GENOMIC DNA]</scope>
    <source>
        <strain evidence="11">CCM 9110</strain>
    </source>
</reference>
<evidence type="ECO:0000256" key="3">
    <source>
        <dbReference type="ARBA" id="ARBA00022741"/>
    </source>
</evidence>
<dbReference type="Pfam" id="PF00005">
    <property type="entry name" value="ABC_tran"/>
    <property type="match status" value="1"/>
</dbReference>
<feature type="transmembrane region" description="Helical" evidence="7">
    <location>
        <begin position="235"/>
        <end position="259"/>
    </location>
</feature>
<dbReference type="PROSITE" id="PS50929">
    <property type="entry name" value="ABC_TM1F"/>
    <property type="match status" value="1"/>
</dbReference>
<dbReference type="InterPro" id="IPR011527">
    <property type="entry name" value="ABC1_TM_dom"/>
</dbReference>
<comment type="subcellular location">
    <subcellularLocation>
        <location evidence="1">Cell membrane</location>
        <topology evidence="1">Multi-pass membrane protein</topology>
    </subcellularLocation>
</comment>
<comment type="caution">
    <text evidence="10">The sequence shown here is derived from an EMBL/GenBank/DDBJ whole genome shotgun (WGS) entry which is preliminary data.</text>
</comment>
<name>A0ABW4BIC8_9LACO</name>
<feature type="domain" description="ABC transporter" evidence="8">
    <location>
        <begin position="318"/>
        <end position="527"/>
    </location>
</feature>
<dbReference type="InterPro" id="IPR036640">
    <property type="entry name" value="ABC1_TM_sf"/>
</dbReference>
<evidence type="ECO:0000256" key="6">
    <source>
        <dbReference type="ARBA" id="ARBA00023136"/>
    </source>
</evidence>
<keyword evidence="6 7" id="KW-0472">Membrane</keyword>
<dbReference type="RefSeq" id="WP_204118532.1">
    <property type="nucleotide sequence ID" value="NZ_BOLV01000005.1"/>
</dbReference>
<keyword evidence="11" id="KW-1185">Reference proteome</keyword>
<dbReference type="Proteomes" id="UP001597199">
    <property type="component" value="Unassembled WGS sequence"/>
</dbReference>
<evidence type="ECO:0000313" key="11">
    <source>
        <dbReference type="Proteomes" id="UP001597199"/>
    </source>
</evidence>
<dbReference type="EMBL" id="JBHTOA010000025">
    <property type="protein sequence ID" value="MFD1398857.1"/>
    <property type="molecule type" value="Genomic_DNA"/>
</dbReference>
<dbReference type="PROSITE" id="PS00211">
    <property type="entry name" value="ABC_TRANSPORTER_1"/>
    <property type="match status" value="1"/>
</dbReference>
<keyword evidence="5 7" id="KW-1133">Transmembrane helix</keyword>
<organism evidence="10 11">
    <name type="scientific">Lacticaseibacillus suilingensis</name>
    <dbReference type="NCBI Taxonomy" id="2799577"/>
    <lineage>
        <taxon>Bacteria</taxon>
        <taxon>Bacillati</taxon>
        <taxon>Bacillota</taxon>
        <taxon>Bacilli</taxon>
        <taxon>Lactobacillales</taxon>
        <taxon>Lactobacillaceae</taxon>
        <taxon>Lacticaseibacillus</taxon>
    </lineage>
</organism>
<evidence type="ECO:0000256" key="1">
    <source>
        <dbReference type="ARBA" id="ARBA00004651"/>
    </source>
</evidence>
<proteinExistence type="predicted"/>
<evidence type="ECO:0000313" key="10">
    <source>
        <dbReference type="EMBL" id="MFD1398857.1"/>
    </source>
</evidence>
<dbReference type="InterPro" id="IPR003439">
    <property type="entry name" value="ABC_transporter-like_ATP-bd"/>
</dbReference>
<evidence type="ECO:0000256" key="7">
    <source>
        <dbReference type="SAM" id="Phobius"/>
    </source>
</evidence>
<evidence type="ECO:0000256" key="4">
    <source>
        <dbReference type="ARBA" id="ARBA00022840"/>
    </source>
</evidence>
<sequence>MMAVIAKIIRPHRRALLGLLCFGLVAAGDGIVSPFFLGQVTDGLATRAFSRVLQHLLFWGSALLLVNLANLGMSYFSGRFRQQVNLQLRRHLIQRAFAAAATETNSSVLLAEALGDVKQIEQSVVQPLINMLYSTLQGSLTLIFVLRMSGLTGVVFIALGFVPAVIPHFTAHWLKAGTRNWQQTNECYTSSLSDTLAARPLFKHYQLVTQGIARLDVSLRQNEAAAFVMNFRQQIASGLVSALYAITTTVALAGGVWAIRQGQLSVGLLLTTYTAADRVVTPLINLTRAYSQLQAGLPLLNRVLLPANRQRHPLTYMPKAAGLLKLEQAVIGVTKPLFQPLNLTIDPGMKVLIQGPSGIGKSTLLQVILHDRLPLAGRMLYASTLGPEPLKQMAVVHQQPFIFADTLSFNLTLGRPFSEVEQLALLQKVGLTAYANHEALSTRVGIDGVQLSGGEQKRLELARALVVQRPILLIDEALSGLDQVTAATINQLILAYPGTVIDIEHQLPPATTDCYDAIIKLHLVPAIDPD</sequence>
<evidence type="ECO:0000259" key="8">
    <source>
        <dbReference type="PROSITE" id="PS50893"/>
    </source>
</evidence>
<evidence type="ECO:0000256" key="5">
    <source>
        <dbReference type="ARBA" id="ARBA00022989"/>
    </source>
</evidence>
<feature type="transmembrane region" description="Helical" evidence="7">
    <location>
        <begin position="56"/>
        <end position="76"/>
    </location>
</feature>
<feature type="domain" description="ABC transmembrane type-1" evidence="9">
    <location>
        <begin position="17"/>
        <end position="295"/>
    </location>
</feature>
<dbReference type="Pfam" id="PF00664">
    <property type="entry name" value="ABC_membrane"/>
    <property type="match status" value="1"/>
</dbReference>
<dbReference type="InterPro" id="IPR003593">
    <property type="entry name" value="AAA+_ATPase"/>
</dbReference>
<dbReference type="PANTHER" id="PTHR24221:SF654">
    <property type="entry name" value="ATP-BINDING CASSETTE SUB-FAMILY B MEMBER 6"/>
    <property type="match status" value="1"/>
</dbReference>
<dbReference type="Gene3D" id="1.20.1560.10">
    <property type="entry name" value="ABC transporter type 1, transmembrane domain"/>
    <property type="match status" value="1"/>
</dbReference>